<dbReference type="InterPro" id="IPR036597">
    <property type="entry name" value="Fido-like_dom_sf"/>
</dbReference>
<dbReference type="InterPro" id="IPR003812">
    <property type="entry name" value="Fido"/>
</dbReference>
<proteinExistence type="predicted"/>
<dbReference type="InterPro" id="IPR036388">
    <property type="entry name" value="WH-like_DNA-bd_sf"/>
</dbReference>
<dbReference type="AlphaFoldDB" id="A0A973VW31"/>
<sequence>MPKYIYERSDWPDFRWNHEALAQQLAAVRHRQGRLIGRMQALGFPLREEAVLKTLTEDVLKSSEIEGEILDKDQVRSSIARRLGMDAGALPQADRNVDGVVEMMLDATQRFKEPLTDERLFGWHGALFPTGRSGLSKIKVGAWRDEASGPMQVLSGPYGREKVHYEAPGADRIDHDMKAFLAWYNADDKLDPVIKAALAHLWFVTIHPFDDGNGRIARAIADMSLARSEDSPQRFYSMSAQIRMERNTYYDMLEATQKGDLDVTQWLEWFLACLDRAFDGAEAVLANVFHKAEFWKRYAQAPLNKRQRDILNRLLDGFEGKLTSSKYAKIEKCSADTALRDISELVDRGILTKDEGGGRSTSYSLTDTQPTEMS</sequence>
<dbReference type="Pfam" id="PF13776">
    <property type="entry name" value="DUF4172"/>
    <property type="match status" value="1"/>
</dbReference>
<keyword evidence="2" id="KW-0067">ATP-binding</keyword>
<dbReference type="PANTHER" id="PTHR13504">
    <property type="entry name" value="FIDO DOMAIN-CONTAINING PROTEIN DDB_G0283145"/>
    <property type="match status" value="1"/>
</dbReference>
<accession>A0A973VW31</accession>
<comment type="caution">
    <text evidence="4">The sequence shown here is derived from an EMBL/GenBank/DDBJ whole genome shotgun (WGS) entry which is preliminary data.</text>
</comment>
<feature type="binding site" evidence="2">
    <location>
        <begin position="211"/>
        <end position="218"/>
    </location>
    <ligand>
        <name>ATP</name>
        <dbReference type="ChEBI" id="CHEBI:30616"/>
    </ligand>
</feature>
<dbReference type="InterPro" id="IPR025230">
    <property type="entry name" value="DUF4172"/>
</dbReference>
<feature type="active site" evidence="1">
    <location>
        <position position="207"/>
    </location>
</feature>
<dbReference type="EMBL" id="JAAOLE020000001">
    <property type="protein sequence ID" value="NVI42813.1"/>
    <property type="molecule type" value="Genomic_DNA"/>
</dbReference>
<gene>
    <name evidence="4" type="ORF">HAP48_006800</name>
</gene>
<dbReference type="SUPFAM" id="SSF140931">
    <property type="entry name" value="Fic-like"/>
    <property type="match status" value="1"/>
</dbReference>
<reference evidence="4" key="1">
    <citation type="submission" date="2020-06" db="EMBL/GenBank/DDBJ databases">
        <title>Whole Genome Sequence of Bradyrhizobium sp. Strain 1S1.</title>
        <authorList>
            <person name="Bromfield E.S.P."/>
            <person name="Cloutier S."/>
        </authorList>
    </citation>
    <scope>NUCLEOTIDE SEQUENCE [LARGE SCALE GENOMIC DNA]</scope>
    <source>
        <strain evidence="4">1S1</strain>
    </source>
</reference>
<evidence type="ECO:0000256" key="2">
    <source>
        <dbReference type="PIRSR" id="PIRSR640198-2"/>
    </source>
</evidence>
<dbReference type="Gene3D" id="1.10.10.10">
    <property type="entry name" value="Winged helix-like DNA-binding domain superfamily/Winged helix DNA-binding domain"/>
    <property type="match status" value="1"/>
</dbReference>
<dbReference type="RefSeq" id="WP_029084378.1">
    <property type="nucleotide sequence ID" value="NZ_CP088285.1"/>
</dbReference>
<dbReference type="PROSITE" id="PS51459">
    <property type="entry name" value="FIDO"/>
    <property type="match status" value="1"/>
</dbReference>
<feature type="domain" description="Fido" evidence="3">
    <location>
        <begin position="115"/>
        <end position="272"/>
    </location>
</feature>
<dbReference type="Gene3D" id="1.10.3290.10">
    <property type="entry name" value="Fido-like domain"/>
    <property type="match status" value="1"/>
</dbReference>
<name>A0A973VW31_9BRAD</name>
<protein>
    <submittedName>
        <fullName evidence="4">Fic family protein</fullName>
    </submittedName>
</protein>
<dbReference type="GO" id="GO:0005524">
    <property type="term" value="F:ATP binding"/>
    <property type="evidence" value="ECO:0007669"/>
    <property type="project" value="UniProtKB-KW"/>
</dbReference>
<organism evidence="4">
    <name type="scientific">Bradyrhizobium septentrionale</name>
    <dbReference type="NCBI Taxonomy" id="1404411"/>
    <lineage>
        <taxon>Bacteria</taxon>
        <taxon>Pseudomonadati</taxon>
        <taxon>Pseudomonadota</taxon>
        <taxon>Alphaproteobacteria</taxon>
        <taxon>Hyphomicrobiales</taxon>
        <taxon>Nitrobacteraceae</taxon>
        <taxon>Bradyrhizobium</taxon>
    </lineage>
</organism>
<dbReference type="InterPro" id="IPR040198">
    <property type="entry name" value="Fido_containing"/>
</dbReference>
<evidence type="ECO:0000259" key="3">
    <source>
        <dbReference type="PROSITE" id="PS51459"/>
    </source>
</evidence>
<evidence type="ECO:0000256" key="1">
    <source>
        <dbReference type="PIRSR" id="PIRSR640198-1"/>
    </source>
</evidence>
<evidence type="ECO:0000313" key="4">
    <source>
        <dbReference type="EMBL" id="NVI42813.1"/>
    </source>
</evidence>
<dbReference type="Pfam" id="PF02661">
    <property type="entry name" value="Fic"/>
    <property type="match status" value="1"/>
</dbReference>
<feature type="binding site" evidence="2">
    <location>
        <begin position="249"/>
        <end position="250"/>
    </location>
    <ligand>
        <name>ATP</name>
        <dbReference type="ChEBI" id="CHEBI:30616"/>
    </ligand>
</feature>
<keyword evidence="2" id="KW-0547">Nucleotide-binding</keyword>
<dbReference type="PANTHER" id="PTHR13504:SF33">
    <property type="entry name" value="FIC FAMILY PROTEIN"/>
    <property type="match status" value="1"/>
</dbReference>